<keyword evidence="3 5" id="KW-0418">Kinase</keyword>
<dbReference type="CDD" id="cd01167">
    <property type="entry name" value="bac_FRK"/>
    <property type="match status" value="1"/>
</dbReference>
<dbReference type="KEGG" id="xcl:G4Z02_04765"/>
<dbReference type="PANTHER" id="PTHR43085:SF54">
    <property type="entry name" value="PUTATIVE-RELATED"/>
    <property type="match status" value="1"/>
</dbReference>
<dbReference type="RefSeq" id="WP_258876849.1">
    <property type="nucleotide sequence ID" value="NZ_CP048914.1"/>
</dbReference>
<dbReference type="InterPro" id="IPR011611">
    <property type="entry name" value="PfkB_dom"/>
</dbReference>
<dbReference type="PANTHER" id="PTHR43085">
    <property type="entry name" value="HEXOKINASE FAMILY MEMBER"/>
    <property type="match status" value="1"/>
</dbReference>
<feature type="domain" description="Carbohydrate kinase PfkB" evidence="4">
    <location>
        <begin position="1"/>
        <end position="309"/>
    </location>
</feature>
<keyword evidence="6" id="KW-1185">Reference proteome</keyword>
<dbReference type="InterPro" id="IPR029056">
    <property type="entry name" value="Ribokinase-like"/>
</dbReference>
<protein>
    <submittedName>
        <fullName evidence="5">Carbohydrate kinase</fullName>
    </submittedName>
</protein>
<evidence type="ECO:0000256" key="1">
    <source>
        <dbReference type="ARBA" id="ARBA00010688"/>
    </source>
</evidence>
<dbReference type="SUPFAM" id="SSF53613">
    <property type="entry name" value="Ribokinase-like"/>
    <property type="match status" value="1"/>
</dbReference>
<dbReference type="PROSITE" id="PS00583">
    <property type="entry name" value="PFKB_KINASES_1"/>
    <property type="match status" value="1"/>
</dbReference>
<gene>
    <name evidence="5" type="ORF">G4Z02_04765</name>
</gene>
<dbReference type="AlphaFoldDB" id="A0A7L7KQJ3"/>
<organism evidence="5 6">
    <name type="scientific">Candidatus Xianfuyuplasma coldseepsis</name>
    <dbReference type="NCBI Taxonomy" id="2782163"/>
    <lineage>
        <taxon>Bacteria</taxon>
        <taxon>Bacillati</taxon>
        <taxon>Mycoplasmatota</taxon>
        <taxon>Mollicutes</taxon>
        <taxon>Candidatus Izemoplasmatales</taxon>
        <taxon>Candidatus Izemoplasmataceae</taxon>
        <taxon>Candidatus Xianfuyuplasma</taxon>
    </lineage>
</organism>
<proteinExistence type="inferred from homology"/>
<evidence type="ECO:0000256" key="3">
    <source>
        <dbReference type="ARBA" id="ARBA00022777"/>
    </source>
</evidence>
<dbReference type="EMBL" id="CP048914">
    <property type="protein sequence ID" value="QMS85080.1"/>
    <property type="molecule type" value="Genomic_DNA"/>
</dbReference>
<reference evidence="5 6" key="1">
    <citation type="submission" date="2020-02" db="EMBL/GenBank/DDBJ databases">
        <authorList>
            <person name="Zheng R.K."/>
            <person name="Sun C.M."/>
        </authorList>
    </citation>
    <scope>NUCLEOTIDE SEQUENCE [LARGE SCALE GENOMIC DNA]</scope>
    <source>
        <strain evidence="6">zrk13</strain>
    </source>
</reference>
<sequence length="315" mass="34765">MNKLISIGELLIDFIPKEKGRKLKDVVNYERVAGGAPANVAACVTRLGGSAIMLTKVGKDGFGDHLIESLNAVGVDTSHIKRTDKANTALAFVSLTNDGERDFSFYRNPSADMLLEPKDIDESIFKKGDVLHFCSVDLVDYPVRKAHKAAIEYAQKHDMIISFDPNLRFPLWPDKDAYKKTINQFIPEAHILKISDDELLFITGIENKSDAIQSLFKGNVRVIILTEGSNGASIYTKQNVIFVPSEKVKPVDTTGAGDSFIGAIIYQLLARGINLNNLEDVQDEAILSFAHKVSQHVVLEKGAIPVMPTKQDLRK</sequence>
<dbReference type="Pfam" id="PF00294">
    <property type="entry name" value="PfkB"/>
    <property type="match status" value="1"/>
</dbReference>
<dbReference type="Proteomes" id="UP000514720">
    <property type="component" value="Chromosome"/>
</dbReference>
<dbReference type="Gene3D" id="3.40.1190.20">
    <property type="match status" value="1"/>
</dbReference>
<evidence type="ECO:0000256" key="2">
    <source>
        <dbReference type="ARBA" id="ARBA00022679"/>
    </source>
</evidence>
<dbReference type="PROSITE" id="PS00584">
    <property type="entry name" value="PFKB_KINASES_2"/>
    <property type="match status" value="1"/>
</dbReference>
<dbReference type="GO" id="GO:0016301">
    <property type="term" value="F:kinase activity"/>
    <property type="evidence" value="ECO:0007669"/>
    <property type="project" value="UniProtKB-KW"/>
</dbReference>
<accession>A0A7L7KQJ3</accession>
<dbReference type="InterPro" id="IPR002173">
    <property type="entry name" value="Carboh/pur_kinase_PfkB_CS"/>
</dbReference>
<keyword evidence="2" id="KW-0808">Transferase</keyword>
<evidence type="ECO:0000259" key="4">
    <source>
        <dbReference type="Pfam" id="PF00294"/>
    </source>
</evidence>
<evidence type="ECO:0000313" key="5">
    <source>
        <dbReference type="EMBL" id="QMS85080.1"/>
    </source>
</evidence>
<dbReference type="InterPro" id="IPR050306">
    <property type="entry name" value="PfkB_Carbo_kinase"/>
</dbReference>
<name>A0A7L7KQJ3_9MOLU</name>
<comment type="similarity">
    <text evidence="1">Belongs to the carbohydrate kinase PfkB family.</text>
</comment>
<evidence type="ECO:0000313" key="6">
    <source>
        <dbReference type="Proteomes" id="UP000514720"/>
    </source>
</evidence>